<dbReference type="RefSeq" id="WP_142765641.1">
    <property type="nucleotide sequence ID" value="NZ_CP041356.1"/>
</dbReference>
<dbReference type="KEGG" id="lack:FLP15_00825"/>
<evidence type="ECO:0000313" key="2">
    <source>
        <dbReference type="EMBL" id="QDK69980.1"/>
    </source>
</evidence>
<keyword evidence="1" id="KW-0812">Transmembrane</keyword>
<proteinExistence type="predicted"/>
<keyword evidence="3" id="KW-1185">Reference proteome</keyword>
<name>A0A514Z5W0_9LACT</name>
<evidence type="ECO:0000313" key="3">
    <source>
        <dbReference type="Proteomes" id="UP000315128"/>
    </source>
</evidence>
<dbReference type="Gene3D" id="1.10.1760.20">
    <property type="match status" value="1"/>
</dbReference>
<dbReference type="OrthoDB" id="5198189at2"/>
<dbReference type="EMBL" id="CP041356">
    <property type="protein sequence ID" value="QDK69980.1"/>
    <property type="molecule type" value="Genomic_DNA"/>
</dbReference>
<keyword evidence="1" id="KW-0472">Membrane</keyword>
<feature type="transmembrane region" description="Helical" evidence="1">
    <location>
        <begin position="64"/>
        <end position="86"/>
    </location>
</feature>
<feature type="transmembrane region" description="Helical" evidence="1">
    <location>
        <begin position="98"/>
        <end position="124"/>
    </location>
</feature>
<feature type="transmembrane region" description="Helical" evidence="1">
    <location>
        <begin position="6"/>
        <end position="25"/>
    </location>
</feature>
<organism evidence="2 3">
    <name type="scientific">Lactococcus protaetiae</name>
    <dbReference type="NCBI Taxonomy" id="2592653"/>
    <lineage>
        <taxon>Bacteria</taxon>
        <taxon>Bacillati</taxon>
        <taxon>Bacillota</taxon>
        <taxon>Bacilli</taxon>
        <taxon>Lactobacillales</taxon>
        <taxon>Streptococcaceae</taxon>
        <taxon>Lactococcus</taxon>
    </lineage>
</organism>
<dbReference type="Proteomes" id="UP000315128">
    <property type="component" value="Chromosome"/>
</dbReference>
<feature type="transmembrane region" description="Helical" evidence="1">
    <location>
        <begin position="130"/>
        <end position="158"/>
    </location>
</feature>
<feature type="transmembrane region" description="Helical" evidence="1">
    <location>
        <begin position="37"/>
        <end position="58"/>
    </location>
</feature>
<keyword evidence="1" id="KW-1133">Transmembrane helix</keyword>
<sequence length="165" mass="18051">MRKKLVYRLAIIAILAALSSALRIWMAAFPNVKPITAMFFAFAIVLGLSDSLWIMALTMLATGLLLGFSPLVLGQIIVYAIIIVIFKGLSVLTDNIWFLSALTALLAMIFGVLISFISGMIYGFGAGGFVGYWLAGLPFDLAHAISTFIFFPIVMLILRRIKTLK</sequence>
<reference evidence="2 3" key="1">
    <citation type="submission" date="2019-07" db="EMBL/GenBank/DDBJ databases">
        <title>Genome sequencing of KACC 19320.</title>
        <authorList>
            <person name="Heo J."/>
            <person name="Kim S.-J."/>
            <person name="Kim J.-S."/>
            <person name="Hong S.-B."/>
            <person name="Kwon S.-W."/>
        </authorList>
    </citation>
    <scope>NUCLEOTIDE SEQUENCE [LARGE SCALE GENOMIC DNA]</scope>
    <source>
        <strain evidence="2 3">KACC 19320</strain>
    </source>
</reference>
<evidence type="ECO:0000256" key="1">
    <source>
        <dbReference type="SAM" id="Phobius"/>
    </source>
</evidence>
<gene>
    <name evidence="2" type="ORF">FLP15_00825</name>
</gene>
<protein>
    <submittedName>
        <fullName evidence="2">ECF transporter S component</fullName>
    </submittedName>
</protein>
<accession>A0A514Z5W0</accession>
<dbReference type="AlphaFoldDB" id="A0A514Z5W0"/>